<evidence type="ECO:0000313" key="3">
    <source>
        <dbReference type="EMBL" id="HIS64235.1"/>
    </source>
</evidence>
<dbReference type="InterPro" id="IPR039446">
    <property type="entry name" value="DauR-like"/>
</dbReference>
<dbReference type="Pfam" id="PF13309">
    <property type="entry name" value="HTH_22"/>
    <property type="match status" value="1"/>
</dbReference>
<feature type="domain" description="Transcriptional regulator DauR-like HTH" evidence="2">
    <location>
        <begin position="148"/>
        <end position="209"/>
    </location>
</feature>
<dbReference type="InterPro" id="IPR039445">
    <property type="entry name" value="DauR-like_HTH"/>
</dbReference>
<feature type="domain" description="YheO-like" evidence="1">
    <location>
        <begin position="8"/>
        <end position="119"/>
    </location>
</feature>
<protein>
    <submittedName>
        <fullName evidence="3">Transcriptional regulator</fullName>
    </submittedName>
</protein>
<dbReference type="Pfam" id="PF08348">
    <property type="entry name" value="PAS_6"/>
    <property type="match status" value="1"/>
</dbReference>
<evidence type="ECO:0000259" key="2">
    <source>
        <dbReference type="Pfam" id="PF13309"/>
    </source>
</evidence>
<reference evidence="3" key="2">
    <citation type="journal article" date="2021" name="PeerJ">
        <title>Extensive microbial diversity within the chicken gut microbiome revealed by metagenomics and culture.</title>
        <authorList>
            <person name="Gilroy R."/>
            <person name="Ravi A."/>
            <person name="Getino M."/>
            <person name="Pursley I."/>
            <person name="Horton D.L."/>
            <person name="Alikhan N.F."/>
            <person name="Baker D."/>
            <person name="Gharbi K."/>
            <person name="Hall N."/>
            <person name="Watson M."/>
            <person name="Adriaenssens E.M."/>
            <person name="Foster-Nyarko E."/>
            <person name="Jarju S."/>
            <person name="Secka A."/>
            <person name="Antonio M."/>
            <person name="Oren A."/>
            <person name="Chaudhuri R.R."/>
            <person name="La Ragione R."/>
            <person name="Hildebrand F."/>
            <person name="Pallen M.J."/>
        </authorList>
    </citation>
    <scope>NUCLEOTIDE SEQUENCE</scope>
    <source>
        <strain evidence="3">ChiBcec16-1751</strain>
    </source>
</reference>
<dbReference type="PANTHER" id="PTHR35568">
    <property type="entry name" value="TRANSCRIPTIONAL REGULATOR DAUR"/>
    <property type="match status" value="1"/>
</dbReference>
<evidence type="ECO:0000313" key="4">
    <source>
        <dbReference type="Proteomes" id="UP000886741"/>
    </source>
</evidence>
<name>A0A9D1F8C6_9FIRM</name>
<dbReference type="AlphaFoldDB" id="A0A9D1F8C6"/>
<organism evidence="3 4">
    <name type="scientific">Candidatus Avoscillospira avistercoris</name>
    <dbReference type="NCBI Taxonomy" id="2840707"/>
    <lineage>
        <taxon>Bacteria</taxon>
        <taxon>Bacillati</taxon>
        <taxon>Bacillota</taxon>
        <taxon>Clostridia</taxon>
        <taxon>Eubacteriales</taxon>
        <taxon>Oscillospiraceae</taxon>
        <taxon>Oscillospiraceae incertae sedis</taxon>
        <taxon>Candidatus Avoscillospira</taxon>
    </lineage>
</organism>
<accession>A0A9D1F8C6</accession>
<sequence length="217" mass="24031">MLKEQEMQTLKQIAKGVAEQFGSNCEVVIHEITEKSAYSSIVAIYNGHVTGRKLGDGPSHVVLEQLGKAERDPSDHPSYLTRTPDGKILKSTSIYIRDDNGEVAAIFCINFDISALTMFDRALGELISPKDTQQKEPERITLNVTDLLDDLIRQSVELVGKPVAMMNKDDKVKAIQFLNKNGALLITKSGDKIAKHFGISKYTLYSYLDVKTGGDKK</sequence>
<dbReference type="InterPro" id="IPR013559">
    <property type="entry name" value="YheO"/>
</dbReference>
<dbReference type="EMBL" id="DVJJ01000047">
    <property type="protein sequence ID" value="HIS64235.1"/>
    <property type="molecule type" value="Genomic_DNA"/>
</dbReference>
<evidence type="ECO:0000259" key="1">
    <source>
        <dbReference type="Pfam" id="PF08348"/>
    </source>
</evidence>
<dbReference type="PANTHER" id="PTHR35568:SF1">
    <property type="entry name" value="TRANSCRIPTIONAL REGULATOR DAUR"/>
    <property type="match status" value="1"/>
</dbReference>
<proteinExistence type="predicted"/>
<comment type="caution">
    <text evidence="3">The sequence shown here is derived from an EMBL/GenBank/DDBJ whole genome shotgun (WGS) entry which is preliminary data.</text>
</comment>
<dbReference type="Proteomes" id="UP000886741">
    <property type="component" value="Unassembled WGS sequence"/>
</dbReference>
<reference evidence="3" key="1">
    <citation type="submission" date="2020-10" db="EMBL/GenBank/DDBJ databases">
        <authorList>
            <person name="Gilroy R."/>
        </authorList>
    </citation>
    <scope>NUCLEOTIDE SEQUENCE</scope>
    <source>
        <strain evidence="3">ChiBcec16-1751</strain>
    </source>
</reference>
<gene>
    <name evidence="3" type="ORF">IAA83_02540</name>
</gene>